<evidence type="ECO:0000256" key="4">
    <source>
        <dbReference type="ARBA" id="ARBA00022598"/>
    </source>
</evidence>
<dbReference type="STRING" id="1703770.AMJ39_00230"/>
<evidence type="ECO:0000256" key="7">
    <source>
        <dbReference type="ARBA" id="ARBA00022917"/>
    </source>
</evidence>
<dbReference type="InterPro" id="IPR007214">
    <property type="entry name" value="YbaK/aa-tRNA-synth-assoc-dom"/>
</dbReference>
<dbReference type="InterPro" id="IPR036754">
    <property type="entry name" value="YbaK/aa-tRNA-synt-asso_dom_sf"/>
</dbReference>
<proteinExistence type="inferred from homology"/>
<dbReference type="NCBIfam" id="NF006625">
    <property type="entry name" value="PRK09194.1"/>
    <property type="match status" value="1"/>
</dbReference>
<dbReference type="CDD" id="cd00861">
    <property type="entry name" value="ProRS_anticodon_short"/>
    <property type="match status" value="1"/>
</dbReference>
<dbReference type="InterPro" id="IPR045864">
    <property type="entry name" value="aa-tRNA-synth_II/BPL/LPL"/>
</dbReference>
<accession>A0A0S7WWD6</accession>
<organism evidence="12 13">
    <name type="scientific">candidate division TA06 bacterium DG_24</name>
    <dbReference type="NCBI Taxonomy" id="1703770"/>
    <lineage>
        <taxon>Bacteria</taxon>
        <taxon>Bacteria division TA06</taxon>
    </lineage>
</organism>
<evidence type="ECO:0000313" key="13">
    <source>
        <dbReference type="Proteomes" id="UP000052008"/>
    </source>
</evidence>
<comment type="domain">
    <text evidence="10">Consists of three domains: the N-terminal catalytic domain, the editing domain and the C-terminal anticodon-binding domain.</text>
</comment>
<dbReference type="EC" id="6.1.1.15" evidence="10"/>
<dbReference type="Pfam" id="PF04073">
    <property type="entry name" value="tRNA_edit"/>
    <property type="match status" value="1"/>
</dbReference>
<evidence type="ECO:0000256" key="1">
    <source>
        <dbReference type="ARBA" id="ARBA00004496"/>
    </source>
</evidence>
<keyword evidence="4 10" id="KW-0436">Ligase</keyword>
<keyword evidence="6 10" id="KW-0067">ATP-binding</keyword>
<comment type="catalytic activity">
    <reaction evidence="9 10">
        <text>tRNA(Pro) + L-proline + ATP = L-prolyl-tRNA(Pro) + AMP + diphosphate</text>
        <dbReference type="Rhea" id="RHEA:14305"/>
        <dbReference type="Rhea" id="RHEA-COMP:9700"/>
        <dbReference type="Rhea" id="RHEA-COMP:9702"/>
        <dbReference type="ChEBI" id="CHEBI:30616"/>
        <dbReference type="ChEBI" id="CHEBI:33019"/>
        <dbReference type="ChEBI" id="CHEBI:60039"/>
        <dbReference type="ChEBI" id="CHEBI:78442"/>
        <dbReference type="ChEBI" id="CHEBI:78532"/>
        <dbReference type="ChEBI" id="CHEBI:456215"/>
        <dbReference type="EC" id="6.1.1.15"/>
    </reaction>
</comment>
<dbReference type="InterPro" id="IPR033730">
    <property type="entry name" value="ProRS_core_prok"/>
</dbReference>
<dbReference type="GO" id="GO:0005829">
    <property type="term" value="C:cytosol"/>
    <property type="evidence" value="ECO:0007669"/>
    <property type="project" value="TreeGrafter"/>
</dbReference>
<dbReference type="Gene3D" id="3.40.50.800">
    <property type="entry name" value="Anticodon-binding domain"/>
    <property type="match status" value="1"/>
</dbReference>
<keyword evidence="5 10" id="KW-0547">Nucleotide-binding</keyword>
<dbReference type="Proteomes" id="UP000052008">
    <property type="component" value="Unassembled WGS sequence"/>
</dbReference>
<dbReference type="HAMAP" id="MF_01569">
    <property type="entry name" value="Pro_tRNA_synth_type1"/>
    <property type="match status" value="1"/>
</dbReference>
<dbReference type="PANTHER" id="PTHR42753">
    <property type="entry name" value="MITOCHONDRIAL RIBOSOME PROTEIN L39/PROLYL-TRNA LIGASE FAMILY MEMBER"/>
    <property type="match status" value="1"/>
</dbReference>
<dbReference type="CDD" id="cd04334">
    <property type="entry name" value="ProRS-INS"/>
    <property type="match status" value="1"/>
</dbReference>
<comment type="subunit">
    <text evidence="2 10">Homodimer.</text>
</comment>
<dbReference type="SUPFAM" id="SSF55826">
    <property type="entry name" value="YbaK/ProRS associated domain"/>
    <property type="match status" value="1"/>
</dbReference>
<dbReference type="InterPro" id="IPR002314">
    <property type="entry name" value="aa-tRNA-synt_IIb"/>
</dbReference>
<comment type="similarity">
    <text evidence="10">Belongs to the class-II aminoacyl-tRNA synthetase family. ProS type 1 subfamily.</text>
</comment>
<dbReference type="PATRIC" id="fig|1703770.3.peg.49"/>
<dbReference type="InterPro" id="IPR004154">
    <property type="entry name" value="Anticodon-bd"/>
</dbReference>
<dbReference type="AlphaFoldDB" id="A0A0S7WWD6"/>
<comment type="subcellular location">
    <subcellularLocation>
        <location evidence="1 10">Cytoplasm</location>
    </subcellularLocation>
</comment>
<dbReference type="InterPro" id="IPR044140">
    <property type="entry name" value="ProRS_anticodon_short"/>
</dbReference>
<evidence type="ECO:0000259" key="11">
    <source>
        <dbReference type="PROSITE" id="PS50862"/>
    </source>
</evidence>
<dbReference type="SUPFAM" id="SSF55681">
    <property type="entry name" value="Class II aaRS and biotin synthetases"/>
    <property type="match status" value="1"/>
</dbReference>
<evidence type="ECO:0000256" key="5">
    <source>
        <dbReference type="ARBA" id="ARBA00022741"/>
    </source>
</evidence>
<dbReference type="GO" id="GO:0005524">
    <property type="term" value="F:ATP binding"/>
    <property type="evidence" value="ECO:0007669"/>
    <property type="project" value="UniProtKB-UniRule"/>
</dbReference>
<reference evidence="12 13" key="1">
    <citation type="journal article" date="2015" name="Microbiome">
        <title>Genomic resolution of linkages in carbon, nitrogen, and sulfur cycling among widespread estuary sediment bacteria.</title>
        <authorList>
            <person name="Baker B.J."/>
            <person name="Lazar C.S."/>
            <person name="Teske A.P."/>
            <person name="Dick G.J."/>
        </authorList>
    </citation>
    <scope>NUCLEOTIDE SEQUENCE [LARGE SCALE GENOMIC DNA]</scope>
    <source>
        <strain evidence="12">DG_24</strain>
    </source>
</reference>
<dbReference type="InterPro" id="IPR050062">
    <property type="entry name" value="Pro-tRNA_synthetase"/>
</dbReference>
<name>A0A0S7WWD6_UNCT6</name>
<protein>
    <recommendedName>
        <fullName evidence="10">Proline--tRNA ligase</fullName>
        <ecNumber evidence="10">6.1.1.15</ecNumber>
    </recommendedName>
    <alternativeName>
        <fullName evidence="10">Prolyl-tRNA synthetase</fullName>
        <shortName evidence="10">ProRS</shortName>
    </alternativeName>
</protein>
<evidence type="ECO:0000256" key="8">
    <source>
        <dbReference type="ARBA" id="ARBA00023146"/>
    </source>
</evidence>
<dbReference type="InterPro" id="IPR036621">
    <property type="entry name" value="Anticodon-bd_dom_sf"/>
</dbReference>
<dbReference type="PANTHER" id="PTHR42753:SF2">
    <property type="entry name" value="PROLINE--TRNA LIGASE"/>
    <property type="match status" value="1"/>
</dbReference>
<dbReference type="Pfam" id="PF00587">
    <property type="entry name" value="tRNA-synt_2b"/>
    <property type="match status" value="1"/>
</dbReference>
<sequence>MRWSQGLIPTLKENPSDAEVASHILMLRAGMIRLLAAGVYSYLPLAWRVLKRIETIIREEMDRIGAQELFLPVLSGSEIWEETGRWNDFGDELFRLRDRKGRPMCLAPTHEEIITDIARREIRSYRDLPQIWYQIQTKFRDEPRPRSAVLRARQFIMKDSYSLDVDEQGLDKSYQLHYQAYRNIFDRCGLSYFVAGASSGLMGGSGSQEFLVPSPAGEDAVVTCGSCGYAANLEVAGGRPRPKEFPDRPLEQVHTPGVRTVEEVSNFLHVEAAQLMKSLMYVADGSPILVLVRGDHEVSESKLQSILGPSVRPAEPDEVLAAVGANIGFIGPVGLSGIRIIADKSLEGGYGYVSGANRDDYHVIGINVGRDFVPDEFGDVHAVSDGEGCLECEGEVKVERAIELGHIFKLGTKYSSSLGATYSDKDGVEHPIVMGSYGIGLERIMAAVIEQGHDDEGIVWTTSVTPYDVLVLPVNVDHGETVAVSEDLYRTLTASGLEVLLDDRNERPGSKFKDADLIGIPIRVTVGERSLASGKVEVRVRKTGEQMLSAPGDVLSVVNRLREEADI</sequence>
<dbReference type="CDD" id="cd00779">
    <property type="entry name" value="ProRS_core_prok"/>
    <property type="match status" value="1"/>
</dbReference>
<dbReference type="GO" id="GO:0006433">
    <property type="term" value="P:prolyl-tRNA aminoacylation"/>
    <property type="evidence" value="ECO:0007669"/>
    <property type="project" value="UniProtKB-UniRule"/>
</dbReference>
<dbReference type="InterPro" id="IPR004500">
    <property type="entry name" value="Pro-tRNA-synth_IIa_bac-type"/>
</dbReference>
<dbReference type="GO" id="GO:0002161">
    <property type="term" value="F:aminoacyl-tRNA deacylase activity"/>
    <property type="evidence" value="ECO:0007669"/>
    <property type="project" value="InterPro"/>
</dbReference>
<dbReference type="Gene3D" id="3.30.930.10">
    <property type="entry name" value="Bira Bifunctional Protein, Domain 2"/>
    <property type="match status" value="2"/>
</dbReference>
<dbReference type="SUPFAM" id="SSF52954">
    <property type="entry name" value="Class II aaRS ABD-related"/>
    <property type="match status" value="1"/>
</dbReference>
<evidence type="ECO:0000256" key="10">
    <source>
        <dbReference type="HAMAP-Rule" id="MF_01569"/>
    </source>
</evidence>
<dbReference type="PRINTS" id="PR01046">
    <property type="entry name" value="TRNASYNTHPRO"/>
</dbReference>
<evidence type="ECO:0000256" key="9">
    <source>
        <dbReference type="ARBA" id="ARBA00047671"/>
    </source>
</evidence>
<keyword evidence="3 10" id="KW-0963">Cytoplasm</keyword>
<dbReference type="PROSITE" id="PS50862">
    <property type="entry name" value="AA_TRNA_LIGASE_II"/>
    <property type="match status" value="1"/>
</dbReference>
<comment type="caution">
    <text evidence="12">The sequence shown here is derived from an EMBL/GenBank/DDBJ whole genome shotgun (WGS) entry which is preliminary data.</text>
</comment>
<dbReference type="Gene3D" id="3.90.960.10">
    <property type="entry name" value="YbaK/aminoacyl-tRNA synthetase-associated domain"/>
    <property type="match status" value="1"/>
</dbReference>
<evidence type="ECO:0000256" key="6">
    <source>
        <dbReference type="ARBA" id="ARBA00022840"/>
    </source>
</evidence>
<gene>
    <name evidence="10" type="primary">proS</name>
    <name evidence="12" type="ORF">AMJ39_00230</name>
</gene>
<evidence type="ECO:0000313" key="12">
    <source>
        <dbReference type="EMBL" id="KPJ54486.1"/>
    </source>
</evidence>
<dbReference type="Pfam" id="PF03129">
    <property type="entry name" value="HGTP_anticodon"/>
    <property type="match status" value="1"/>
</dbReference>
<dbReference type="EMBL" id="LIZS01000001">
    <property type="protein sequence ID" value="KPJ54486.1"/>
    <property type="molecule type" value="Genomic_DNA"/>
</dbReference>
<feature type="domain" description="Aminoacyl-transfer RNA synthetases class-II family profile" evidence="11">
    <location>
        <begin position="38"/>
        <end position="466"/>
    </location>
</feature>
<dbReference type="NCBIfam" id="TIGR00409">
    <property type="entry name" value="proS_fam_II"/>
    <property type="match status" value="1"/>
</dbReference>
<dbReference type="InterPro" id="IPR023717">
    <property type="entry name" value="Pro-tRNA-Synthase_IIa_type1"/>
</dbReference>
<keyword evidence="8 10" id="KW-0030">Aminoacyl-tRNA synthetase</keyword>
<dbReference type="GO" id="GO:0004827">
    <property type="term" value="F:proline-tRNA ligase activity"/>
    <property type="evidence" value="ECO:0007669"/>
    <property type="project" value="UniProtKB-UniRule"/>
</dbReference>
<comment type="function">
    <text evidence="10">Catalyzes the attachment of proline to tRNA(Pro) in a two-step reaction: proline is first activated by ATP to form Pro-AMP and then transferred to the acceptor end of tRNA(Pro). As ProRS can inadvertently accommodate and process non-cognate amino acids such as alanine and cysteine, to avoid such errors it has two additional distinct editing activities against alanine. One activity is designated as 'pretransfer' editing and involves the tRNA(Pro)-independent hydrolysis of activated Ala-AMP. The other activity is designated 'posttransfer' editing and involves deacylation of mischarged Ala-tRNA(Pro). The misacylated Cys-tRNA(Pro) is not edited by ProRS.</text>
</comment>
<dbReference type="InterPro" id="IPR002316">
    <property type="entry name" value="Pro-tRNA-ligase_IIa"/>
</dbReference>
<evidence type="ECO:0000256" key="3">
    <source>
        <dbReference type="ARBA" id="ARBA00022490"/>
    </source>
</evidence>
<keyword evidence="7 10" id="KW-0648">Protein biosynthesis</keyword>
<evidence type="ECO:0000256" key="2">
    <source>
        <dbReference type="ARBA" id="ARBA00011738"/>
    </source>
</evidence>
<dbReference type="InterPro" id="IPR006195">
    <property type="entry name" value="aa-tRNA-synth_II"/>
</dbReference>